<protein>
    <recommendedName>
        <fullName evidence="4">RlpA-like protein double-psi beta-barrel domain-containing protein</fullName>
    </recommendedName>
</protein>
<keyword evidence="1" id="KW-0732">Signal</keyword>
<dbReference type="PANTHER" id="PTHR31836">
    <property type="match status" value="1"/>
</dbReference>
<name>A0A1C7NKH9_9FUNG</name>
<evidence type="ECO:0000313" key="3">
    <source>
        <dbReference type="Proteomes" id="UP000093000"/>
    </source>
</evidence>
<keyword evidence="3" id="KW-1185">Reference proteome</keyword>
<dbReference type="InterPro" id="IPR051477">
    <property type="entry name" value="Expansin_CellWall"/>
</dbReference>
<dbReference type="EMBL" id="LUGH01000102">
    <property type="protein sequence ID" value="OBZ89309.1"/>
    <property type="molecule type" value="Genomic_DNA"/>
</dbReference>
<dbReference type="SUPFAM" id="SSF50685">
    <property type="entry name" value="Barwin-like endoglucanases"/>
    <property type="match status" value="1"/>
</dbReference>
<dbReference type="Gene3D" id="2.40.40.10">
    <property type="entry name" value="RlpA-like domain"/>
    <property type="match status" value="1"/>
</dbReference>
<comment type="caution">
    <text evidence="2">The sequence shown here is derived from an EMBL/GenBank/DDBJ whole genome shotgun (WGS) entry which is preliminary data.</text>
</comment>
<proteinExistence type="predicted"/>
<accession>A0A1C7NKH9</accession>
<dbReference type="OrthoDB" id="406505at2759"/>
<evidence type="ECO:0008006" key="4">
    <source>
        <dbReference type="Google" id="ProtNLM"/>
    </source>
</evidence>
<evidence type="ECO:0000256" key="1">
    <source>
        <dbReference type="ARBA" id="ARBA00022729"/>
    </source>
</evidence>
<dbReference type="AlphaFoldDB" id="A0A1C7NKH9"/>
<dbReference type="InParanoid" id="A0A1C7NKH9"/>
<reference evidence="2 3" key="1">
    <citation type="submission" date="2016-03" db="EMBL/GenBank/DDBJ databases">
        <title>Choanephora cucurbitarum.</title>
        <authorList>
            <person name="Min B."/>
            <person name="Park H."/>
            <person name="Park J.-H."/>
            <person name="Shin H.-D."/>
            <person name="Choi I.-G."/>
        </authorList>
    </citation>
    <scope>NUCLEOTIDE SEQUENCE [LARGE SCALE GENOMIC DNA]</scope>
    <source>
        <strain evidence="2 3">KUS-F28377</strain>
    </source>
</reference>
<sequence>MEIAQETSLTESRPLNLSKTAKNLLSILGRATFYDVSAGLGSCGRQSENSDMVVAVNHLQMDNVLIGANPNKNPHCGRKVKIVGNTGKPVIAEIVDTCPGCSSGCLDMSSSCMLNHIILKKQRTKVNIVVLVFERVCGELSMGICPIKWDFV</sequence>
<dbReference type="Proteomes" id="UP000093000">
    <property type="component" value="Unassembled WGS sequence"/>
</dbReference>
<dbReference type="STRING" id="101091.A0A1C7NKH9"/>
<gene>
    <name evidence="2" type="ORF">A0J61_02654</name>
</gene>
<dbReference type="InterPro" id="IPR036908">
    <property type="entry name" value="RlpA-like_sf"/>
</dbReference>
<dbReference type="CDD" id="cd22191">
    <property type="entry name" value="DPBB_RlpA_EXP_N-like"/>
    <property type="match status" value="1"/>
</dbReference>
<dbReference type="PANTHER" id="PTHR31836:SF25">
    <property type="entry name" value="RLPA-LIKE PROTEIN DOUBLE-PSI BETA-BARREL DOMAIN-CONTAINING PROTEIN"/>
    <property type="match status" value="1"/>
</dbReference>
<organism evidence="2 3">
    <name type="scientific">Choanephora cucurbitarum</name>
    <dbReference type="NCBI Taxonomy" id="101091"/>
    <lineage>
        <taxon>Eukaryota</taxon>
        <taxon>Fungi</taxon>
        <taxon>Fungi incertae sedis</taxon>
        <taxon>Mucoromycota</taxon>
        <taxon>Mucoromycotina</taxon>
        <taxon>Mucoromycetes</taxon>
        <taxon>Mucorales</taxon>
        <taxon>Mucorineae</taxon>
        <taxon>Choanephoraceae</taxon>
        <taxon>Choanephoroideae</taxon>
        <taxon>Choanephora</taxon>
    </lineage>
</organism>
<evidence type="ECO:0000313" key="2">
    <source>
        <dbReference type="EMBL" id="OBZ89309.1"/>
    </source>
</evidence>